<evidence type="ECO:0000256" key="4">
    <source>
        <dbReference type="ARBA" id="ARBA00023002"/>
    </source>
</evidence>
<evidence type="ECO:0000256" key="5">
    <source>
        <dbReference type="ARBA" id="ARBA00023157"/>
    </source>
</evidence>
<dbReference type="EC" id="1.8.1.9" evidence="7"/>
<dbReference type="STRING" id="2880.D8LDQ1"/>
<gene>
    <name evidence="11" type="ORF">Esi_0121_0055</name>
</gene>
<evidence type="ECO:0000256" key="6">
    <source>
        <dbReference type="ARBA" id="ARBA00023284"/>
    </source>
</evidence>
<comment type="similarity">
    <text evidence="1 7">Belongs to the class-II pyridine nucleotide-disulfide oxidoreductase family.</text>
</comment>
<dbReference type="eggNOG" id="KOG0404">
    <property type="taxonomic scope" value="Eukaryota"/>
</dbReference>
<evidence type="ECO:0000256" key="9">
    <source>
        <dbReference type="SAM" id="MobiDB-lite"/>
    </source>
</evidence>
<comment type="catalytic activity">
    <reaction evidence="7">
        <text>[thioredoxin]-dithiol + NADP(+) = [thioredoxin]-disulfide + NADPH + H(+)</text>
        <dbReference type="Rhea" id="RHEA:20345"/>
        <dbReference type="Rhea" id="RHEA-COMP:10698"/>
        <dbReference type="Rhea" id="RHEA-COMP:10700"/>
        <dbReference type="ChEBI" id="CHEBI:15378"/>
        <dbReference type="ChEBI" id="CHEBI:29950"/>
        <dbReference type="ChEBI" id="CHEBI:50058"/>
        <dbReference type="ChEBI" id="CHEBI:57783"/>
        <dbReference type="ChEBI" id="CHEBI:58349"/>
        <dbReference type="EC" id="1.8.1.9"/>
    </reaction>
</comment>
<evidence type="ECO:0000256" key="1">
    <source>
        <dbReference type="ARBA" id="ARBA00009333"/>
    </source>
</evidence>
<keyword evidence="4 7" id="KW-0560">Oxidoreductase</keyword>
<evidence type="ECO:0000256" key="7">
    <source>
        <dbReference type="RuleBase" id="RU003880"/>
    </source>
</evidence>
<dbReference type="InterPro" id="IPR036249">
    <property type="entry name" value="Thioredoxin-like_sf"/>
</dbReference>
<dbReference type="Pfam" id="PF00085">
    <property type="entry name" value="Thioredoxin"/>
    <property type="match status" value="1"/>
</dbReference>
<dbReference type="InParanoid" id="D8LDQ1"/>
<feature type="domain" description="Thioredoxin" evidence="10">
    <location>
        <begin position="342"/>
        <end position="477"/>
    </location>
</feature>
<dbReference type="PRINTS" id="PR00368">
    <property type="entry name" value="FADPNR"/>
</dbReference>
<dbReference type="NCBIfam" id="TIGR01292">
    <property type="entry name" value="TRX_reduct"/>
    <property type="match status" value="1"/>
</dbReference>
<dbReference type="Gene3D" id="3.50.50.60">
    <property type="entry name" value="FAD/NAD(P)-binding domain"/>
    <property type="match status" value="2"/>
</dbReference>
<dbReference type="PROSITE" id="PS51352">
    <property type="entry name" value="THIOREDOXIN_2"/>
    <property type="match status" value="1"/>
</dbReference>
<reference evidence="11 12" key="1">
    <citation type="journal article" date="2010" name="Nature">
        <title>The Ectocarpus genome and the independent evolution of multicellularity in brown algae.</title>
        <authorList>
            <person name="Cock J.M."/>
            <person name="Sterck L."/>
            <person name="Rouze P."/>
            <person name="Scornet D."/>
            <person name="Allen A.E."/>
            <person name="Amoutzias G."/>
            <person name="Anthouard V."/>
            <person name="Artiguenave F."/>
            <person name="Aury J.M."/>
            <person name="Badger J.H."/>
            <person name="Beszteri B."/>
            <person name="Billiau K."/>
            <person name="Bonnet E."/>
            <person name="Bothwell J.H."/>
            <person name="Bowler C."/>
            <person name="Boyen C."/>
            <person name="Brownlee C."/>
            <person name="Carrano C.J."/>
            <person name="Charrier B."/>
            <person name="Cho G.Y."/>
            <person name="Coelho S.M."/>
            <person name="Collen J."/>
            <person name="Corre E."/>
            <person name="Da Silva C."/>
            <person name="Delage L."/>
            <person name="Delaroque N."/>
            <person name="Dittami S.M."/>
            <person name="Doulbeau S."/>
            <person name="Elias M."/>
            <person name="Farnham G."/>
            <person name="Gachon C.M."/>
            <person name="Gschloessl B."/>
            <person name="Heesch S."/>
            <person name="Jabbari K."/>
            <person name="Jubin C."/>
            <person name="Kawai H."/>
            <person name="Kimura K."/>
            <person name="Kloareg B."/>
            <person name="Kupper F.C."/>
            <person name="Lang D."/>
            <person name="Le Bail A."/>
            <person name="Leblanc C."/>
            <person name="Lerouge P."/>
            <person name="Lohr M."/>
            <person name="Lopez P.J."/>
            <person name="Martens C."/>
            <person name="Maumus F."/>
            <person name="Michel G."/>
            <person name="Miranda-Saavedra D."/>
            <person name="Morales J."/>
            <person name="Moreau H."/>
            <person name="Motomura T."/>
            <person name="Nagasato C."/>
            <person name="Napoli C.A."/>
            <person name="Nelson D.R."/>
            <person name="Nyvall-Collen P."/>
            <person name="Peters A.F."/>
            <person name="Pommier C."/>
            <person name="Potin P."/>
            <person name="Poulain J."/>
            <person name="Quesneville H."/>
            <person name="Read B."/>
            <person name="Rensing S.A."/>
            <person name="Ritter A."/>
            <person name="Rousvoal S."/>
            <person name="Samanta M."/>
            <person name="Samson G."/>
            <person name="Schroeder D.C."/>
            <person name="Segurens B."/>
            <person name="Strittmatter M."/>
            <person name="Tonon T."/>
            <person name="Tregear J.W."/>
            <person name="Valentin K."/>
            <person name="von Dassow P."/>
            <person name="Yamagishi T."/>
            <person name="Van de Peer Y."/>
            <person name="Wincker P."/>
        </authorList>
    </citation>
    <scope>NUCLEOTIDE SEQUENCE [LARGE SCALE GENOMIC DNA]</scope>
    <source>
        <strain evidence="12">Ec32 / CCAP1310/4</strain>
    </source>
</reference>
<comment type="subunit">
    <text evidence="7">Homodimer.</text>
</comment>
<dbReference type="OrthoDB" id="672at2759"/>
<name>D8LDQ1_ECTSI</name>
<evidence type="ECO:0000259" key="10">
    <source>
        <dbReference type="PROSITE" id="PS51352"/>
    </source>
</evidence>
<sequence length="481" mass="51958">MSSEDDENSSGDSSSLDVENVVIIGSGPAGYTASIYAGRANLKPLCFEGLNVGPPGGQLMTTTDVDNFPGFPAGVTGPDLMNGMRDQALRWGGVFKTEDVEEVDFSSRPFVVRSTSRTVKAQTVIIATGATAKRLRLPSEDDFWSRGISACAICDGAAPIFADVPLGVVGGGDSAVEEAVYLTKYSPKVHLFVRKTTLVASRAMVDRLAEETSVEVHLGTIVEDVLGETEGTSPDGGSPLTGVRVRNTSSDESTEVPLRGLFYAIGHRPNTGLLGGQIELDEQGYIKVKAGTPETNVEGVFAAGDVQDREWRQAITAAGSGCTAALAAERYLATKGVLREVHQERQKSRPKPVKDPEEKPVVENLKTFEIEETRHRGAYAYQRLYFESDRPLLVKYISPTCGPCKALGRLLERVVDEMADDIHFVEVDITESPDIAQNAGITGTPTVQIFRDKTMLDTLKGVKPRNVYRSRLKAAMLEQEA</sequence>
<dbReference type="InterPro" id="IPR036188">
    <property type="entry name" value="FAD/NAD-bd_sf"/>
</dbReference>
<organism evidence="11 12">
    <name type="scientific">Ectocarpus siliculosus</name>
    <name type="common">Brown alga</name>
    <name type="synonym">Conferva siliculosa</name>
    <dbReference type="NCBI Taxonomy" id="2880"/>
    <lineage>
        <taxon>Eukaryota</taxon>
        <taxon>Sar</taxon>
        <taxon>Stramenopiles</taxon>
        <taxon>Ochrophyta</taxon>
        <taxon>PX clade</taxon>
        <taxon>Phaeophyceae</taxon>
        <taxon>Ectocarpales</taxon>
        <taxon>Ectocarpaceae</taxon>
        <taxon>Ectocarpus</taxon>
    </lineage>
</organism>
<dbReference type="InterPro" id="IPR013766">
    <property type="entry name" value="Thioredoxin_domain"/>
</dbReference>
<feature type="region of interest" description="Disordered" evidence="9">
    <location>
        <begin position="227"/>
        <end position="250"/>
    </location>
</feature>
<keyword evidence="3 7" id="KW-0274">FAD</keyword>
<keyword evidence="8" id="KW-0521">NADP</keyword>
<dbReference type="EMBL" id="FN649758">
    <property type="protein sequence ID" value="CBN78458.1"/>
    <property type="molecule type" value="Genomic_DNA"/>
</dbReference>
<dbReference type="Gene3D" id="3.40.30.10">
    <property type="entry name" value="Glutaredoxin"/>
    <property type="match status" value="1"/>
</dbReference>
<keyword evidence="2 7" id="KW-0285">Flavoprotein</keyword>
<keyword evidence="5" id="KW-1015">Disulfide bond</keyword>
<evidence type="ECO:0000256" key="3">
    <source>
        <dbReference type="ARBA" id="ARBA00022827"/>
    </source>
</evidence>
<protein>
    <recommendedName>
        <fullName evidence="7">Thioredoxin reductase</fullName>
        <ecNumber evidence="7">1.8.1.9</ecNumber>
    </recommendedName>
</protein>
<dbReference type="PANTHER" id="PTHR48105">
    <property type="entry name" value="THIOREDOXIN REDUCTASE 1-RELATED-RELATED"/>
    <property type="match status" value="1"/>
</dbReference>
<proteinExistence type="inferred from homology"/>
<dbReference type="GO" id="GO:0005737">
    <property type="term" value="C:cytoplasm"/>
    <property type="evidence" value="ECO:0007669"/>
    <property type="project" value="InterPro"/>
</dbReference>
<dbReference type="SUPFAM" id="SSF51905">
    <property type="entry name" value="FAD/NAD(P)-binding domain"/>
    <property type="match status" value="1"/>
</dbReference>
<dbReference type="eggNOG" id="KOG0907">
    <property type="taxonomic scope" value="Eukaryota"/>
</dbReference>
<comment type="cofactor">
    <cofactor evidence="8">
        <name>FAD</name>
        <dbReference type="ChEBI" id="CHEBI:57692"/>
    </cofactor>
    <text evidence="8">Binds 1 FAD per subunit.</text>
</comment>
<dbReference type="AlphaFoldDB" id="D8LDQ1"/>
<dbReference type="GO" id="GO:0004791">
    <property type="term" value="F:thioredoxin-disulfide reductase (NADPH) activity"/>
    <property type="evidence" value="ECO:0007669"/>
    <property type="project" value="UniProtKB-UniRule"/>
</dbReference>
<dbReference type="Pfam" id="PF07992">
    <property type="entry name" value="Pyr_redox_2"/>
    <property type="match status" value="1"/>
</dbReference>
<dbReference type="Proteomes" id="UP000002630">
    <property type="component" value="Linkage Group LG33"/>
</dbReference>
<dbReference type="OMA" id="GPCHVLK"/>
<evidence type="ECO:0000256" key="8">
    <source>
        <dbReference type="RuleBase" id="RU003881"/>
    </source>
</evidence>
<dbReference type="SUPFAM" id="SSF52833">
    <property type="entry name" value="Thioredoxin-like"/>
    <property type="match status" value="1"/>
</dbReference>
<evidence type="ECO:0000313" key="11">
    <source>
        <dbReference type="EMBL" id="CBN78458.1"/>
    </source>
</evidence>
<dbReference type="InterPro" id="IPR023753">
    <property type="entry name" value="FAD/NAD-binding_dom"/>
</dbReference>
<dbReference type="PRINTS" id="PR00469">
    <property type="entry name" value="PNDRDTASEII"/>
</dbReference>
<dbReference type="PROSITE" id="PS00573">
    <property type="entry name" value="PYRIDINE_REDOX_2"/>
    <property type="match status" value="1"/>
</dbReference>
<dbReference type="EMBL" id="FN647885">
    <property type="protein sequence ID" value="CBN78458.1"/>
    <property type="molecule type" value="Genomic_DNA"/>
</dbReference>
<dbReference type="InterPro" id="IPR005982">
    <property type="entry name" value="Thioredox_Rdtase"/>
</dbReference>
<dbReference type="InterPro" id="IPR008255">
    <property type="entry name" value="Pyr_nucl-diS_OxRdtase_2_AS"/>
</dbReference>
<keyword evidence="6 7" id="KW-0676">Redox-active center</keyword>
<dbReference type="InterPro" id="IPR050097">
    <property type="entry name" value="Ferredoxin-NADP_redctase_2"/>
</dbReference>
<accession>D8LDQ1</accession>
<keyword evidence="12" id="KW-1185">Reference proteome</keyword>
<dbReference type="GO" id="GO:0019430">
    <property type="term" value="P:removal of superoxide radicals"/>
    <property type="evidence" value="ECO:0007669"/>
    <property type="project" value="UniProtKB-UniRule"/>
</dbReference>
<evidence type="ECO:0000313" key="12">
    <source>
        <dbReference type="Proteomes" id="UP000002630"/>
    </source>
</evidence>
<evidence type="ECO:0000256" key="2">
    <source>
        <dbReference type="ARBA" id="ARBA00022630"/>
    </source>
</evidence>